<dbReference type="GO" id="GO:0005829">
    <property type="term" value="C:cytosol"/>
    <property type="evidence" value="ECO:0007669"/>
    <property type="project" value="TreeGrafter"/>
</dbReference>
<dbReference type="PROSITE" id="PS50961">
    <property type="entry name" value="HTH_LA"/>
    <property type="match status" value="1"/>
</dbReference>
<feature type="compositionally biased region" description="Basic and acidic residues" evidence="3">
    <location>
        <begin position="298"/>
        <end position="308"/>
    </location>
</feature>
<dbReference type="STRING" id="37653.A0A0L8FSX5"/>
<feature type="compositionally biased region" description="Basic residues" evidence="3">
    <location>
        <begin position="275"/>
        <end position="284"/>
    </location>
</feature>
<keyword evidence="1 2" id="KW-0694">RNA-binding</keyword>
<dbReference type="Gene3D" id="1.10.10.10">
    <property type="entry name" value="Winged helix-like DNA-binding domain superfamily/Winged helix DNA-binding domain"/>
    <property type="match status" value="1"/>
</dbReference>
<dbReference type="EMBL" id="KQ426791">
    <property type="protein sequence ID" value="KOF67779.1"/>
    <property type="molecule type" value="Genomic_DNA"/>
</dbReference>
<dbReference type="SMART" id="SM00684">
    <property type="entry name" value="DM15"/>
    <property type="match status" value="3"/>
</dbReference>
<feature type="compositionally biased region" description="Basic and acidic residues" evidence="3">
    <location>
        <begin position="501"/>
        <end position="518"/>
    </location>
</feature>
<dbReference type="GO" id="GO:0048255">
    <property type="term" value="P:mRNA stabilization"/>
    <property type="evidence" value="ECO:0007669"/>
    <property type="project" value="InterPro"/>
</dbReference>
<feature type="compositionally biased region" description="Basic and acidic residues" evidence="3">
    <location>
        <begin position="92"/>
        <end position="102"/>
    </location>
</feature>
<name>A0A0L8FSX5_OCTBM</name>
<feature type="region of interest" description="Disordered" evidence="3">
    <location>
        <begin position="175"/>
        <end position="360"/>
    </location>
</feature>
<feature type="compositionally biased region" description="Polar residues" evidence="3">
    <location>
        <begin position="44"/>
        <end position="71"/>
    </location>
</feature>
<evidence type="ECO:0000256" key="2">
    <source>
        <dbReference type="PROSITE-ProRule" id="PRU00332"/>
    </source>
</evidence>
<feature type="compositionally biased region" description="Low complexity" evidence="3">
    <location>
        <begin position="1"/>
        <end position="22"/>
    </location>
</feature>
<dbReference type="AlphaFoldDB" id="A0A0L8FSX5"/>
<feature type="compositionally biased region" description="Polar residues" evidence="3">
    <location>
        <begin position="727"/>
        <end position="738"/>
    </location>
</feature>
<feature type="compositionally biased region" description="Low complexity" evidence="3">
    <location>
        <begin position="815"/>
        <end position="829"/>
    </location>
</feature>
<dbReference type="Pfam" id="PF05383">
    <property type="entry name" value="La"/>
    <property type="match status" value="1"/>
</dbReference>
<dbReference type="InterPro" id="IPR006630">
    <property type="entry name" value="La_HTH"/>
</dbReference>
<feature type="domain" description="HTH La-type RNA-binding" evidence="4">
    <location>
        <begin position="382"/>
        <end position="474"/>
    </location>
</feature>
<dbReference type="PANTHER" id="PTHR22792:SF132">
    <property type="entry name" value="LA-RELATED PROTEIN 1"/>
    <property type="match status" value="1"/>
</dbReference>
<feature type="region of interest" description="Disordered" evidence="3">
    <location>
        <begin position="1"/>
        <end position="151"/>
    </location>
</feature>
<feature type="region of interest" description="Disordered" evidence="3">
    <location>
        <begin position="995"/>
        <end position="1036"/>
    </location>
</feature>
<dbReference type="GO" id="GO:0010494">
    <property type="term" value="C:cytoplasmic stress granule"/>
    <property type="evidence" value="ECO:0007669"/>
    <property type="project" value="TreeGrafter"/>
</dbReference>
<dbReference type="OrthoDB" id="340227at2759"/>
<feature type="region of interest" description="Disordered" evidence="3">
    <location>
        <begin position="562"/>
        <end position="584"/>
    </location>
</feature>
<dbReference type="SUPFAM" id="SSF46785">
    <property type="entry name" value="Winged helix' DNA-binding domain"/>
    <property type="match status" value="1"/>
</dbReference>
<dbReference type="InterPro" id="IPR036388">
    <property type="entry name" value="WH-like_DNA-bd_sf"/>
</dbReference>
<dbReference type="GO" id="GO:0045727">
    <property type="term" value="P:positive regulation of translation"/>
    <property type="evidence" value="ECO:0007669"/>
    <property type="project" value="TreeGrafter"/>
</dbReference>
<feature type="region of interest" description="Disordered" evidence="3">
    <location>
        <begin position="701"/>
        <end position="829"/>
    </location>
</feature>
<protein>
    <recommendedName>
        <fullName evidence="4">HTH La-type RNA-binding domain-containing protein</fullName>
    </recommendedName>
</protein>
<dbReference type="InterPro" id="IPR036390">
    <property type="entry name" value="WH_DNA-bd_sf"/>
</dbReference>
<feature type="region of interest" description="Disordered" evidence="3">
    <location>
        <begin position="464"/>
        <end position="543"/>
    </location>
</feature>
<sequence>MATKVSSQSTGTSSSTTHLVSSPDCSSTHRNKTVAENQRKSKSETNASPTTSSNTHATAMSSPTAVASSGPNGHSATTNSSHNNNNNTSTADDGKRNSKSDSSKGSNTQTRVEVKKFDNKTYVEAPLPKHNPWNKGKTGNSKQANPTPIETVTKVQETKVIKITQDKKVDVPKSRLTPTLAATTDMDGSNGFHDDNWPALSEVTDLQVTKKSARSSNNTHSPVPSSNGQNDSGGDDSAKENKENGAVAEDANKGAKKKGCRQKWVPLEIEPPKVHGNRRSRSQGRRGGASTASIPRRPMGDKLKKTEPGSKVPESGNWRDGMAPLSPKEMQRSYRGGRRGRGRGRGAGGSGRGRGRGFSLHDPYQYDPTAYFNGTMYYGIQSYDNAQVKEFIKSQIEYYLSEDNLNRDYFLRQNMDQDGWIPLTLISTFRRIANATKVMDVIIEALQDSDSVEYSVDLNAVRPKEGPSKWPVSAPVLPPKSNLHPDVPEFIPGQTYAFPERNTEDSHSLGGTESKESEDTSINEETPSEPTPEGVPSNLLTIPPVVSQSAPDLQAEWVQVRNRKKCAQKEKRSREQDDKADDTEREELNFMLDEELEQLEVGRRNCFSEWSDDEDLPDEIDDSDINKILIVTQTPPALRKHPGGDRTNEATSRVKINTECYHIINDGLRYYENLCWDTNLLNDFKEYRTLNMISKEEFDSLAPYKPNDTNQEIPPPPPPPAHERHPQTPSQTELSRSLPTYVPETPGYFEGPRTPKYVRNDMLPRFYPVVKDSSRPPDPQTPRKQKTKYSNNPPIESHVGWVMDAKEHRPRSRHSSSSYSQSPSDSALSTSAPQTFPLFQHPSYELLKEKNFVWTVYHKYHAKCLKERKKQGIGLSQEMNTLFRFWSFFLREHYNKKMYIEFKTLACEDAKAGYRYGLECLFRFYSYGLEKRFRSEIYQDFQEETIRDYENGQLYGLEKFWAFLKYSRRNVDVDSKLKQWLSKYKRLEDFRKEPDADLFKSQSAEPKPTKGIDIPASSHLSHSLSSSTHPSSSHGD</sequence>
<dbReference type="CDD" id="cd07323">
    <property type="entry name" value="LAM"/>
    <property type="match status" value="1"/>
</dbReference>
<dbReference type="SMART" id="SM00715">
    <property type="entry name" value="LA"/>
    <property type="match status" value="1"/>
</dbReference>
<proteinExistence type="predicted"/>
<organism evidence="5">
    <name type="scientific">Octopus bimaculoides</name>
    <name type="common">California two-spotted octopus</name>
    <dbReference type="NCBI Taxonomy" id="37653"/>
    <lineage>
        <taxon>Eukaryota</taxon>
        <taxon>Metazoa</taxon>
        <taxon>Spiralia</taxon>
        <taxon>Lophotrochozoa</taxon>
        <taxon>Mollusca</taxon>
        <taxon>Cephalopoda</taxon>
        <taxon>Coleoidea</taxon>
        <taxon>Octopodiformes</taxon>
        <taxon>Octopoda</taxon>
        <taxon>Incirrata</taxon>
        <taxon>Octopodidae</taxon>
        <taxon>Octopus</taxon>
    </lineage>
</organism>
<dbReference type="KEGG" id="obi:106881367"/>
<evidence type="ECO:0000256" key="3">
    <source>
        <dbReference type="SAM" id="MobiDB-lite"/>
    </source>
</evidence>
<evidence type="ECO:0000313" key="5">
    <source>
        <dbReference type="EMBL" id="KOF67779.1"/>
    </source>
</evidence>
<feature type="compositionally biased region" description="Basic and acidic residues" evidence="3">
    <location>
        <begin position="112"/>
        <end position="121"/>
    </location>
</feature>
<dbReference type="Pfam" id="PF21071">
    <property type="entry name" value="LARP1_HEAT"/>
    <property type="match status" value="1"/>
</dbReference>
<accession>A0A0L8FSX5</accession>
<reference evidence="5" key="1">
    <citation type="submission" date="2015-07" db="EMBL/GenBank/DDBJ databases">
        <title>MeaNS - Measles Nucleotide Surveillance Program.</title>
        <authorList>
            <person name="Tran T."/>
            <person name="Druce J."/>
        </authorList>
    </citation>
    <scope>NUCLEOTIDE SEQUENCE</scope>
    <source>
        <strain evidence="5">UCB-OBI-ISO-001</strain>
        <tissue evidence="5">Gonad</tissue>
    </source>
</reference>
<evidence type="ECO:0000256" key="1">
    <source>
        <dbReference type="ARBA" id="ARBA00022884"/>
    </source>
</evidence>
<gene>
    <name evidence="5" type="ORF">OCBIM_22008876mg</name>
</gene>
<feature type="compositionally biased region" description="Basic residues" evidence="3">
    <location>
        <begin position="335"/>
        <end position="344"/>
    </location>
</feature>
<dbReference type="GO" id="GO:0000339">
    <property type="term" value="F:RNA cap binding"/>
    <property type="evidence" value="ECO:0007669"/>
    <property type="project" value="InterPro"/>
</dbReference>
<feature type="compositionally biased region" description="Polar residues" evidence="3">
    <location>
        <begin position="204"/>
        <end position="232"/>
    </location>
</feature>
<evidence type="ECO:0000259" key="4">
    <source>
        <dbReference type="PROSITE" id="PS50961"/>
    </source>
</evidence>
<dbReference type="OMA" id="NHKRHPA"/>
<feature type="compositionally biased region" description="Polar residues" evidence="3">
    <location>
        <begin position="137"/>
        <end position="151"/>
    </location>
</feature>
<feature type="compositionally biased region" description="Low complexity" evidence="3">
    <location>
        <begin position="1017"/>
        <end position="1036"/>
    </location>
</feature>
<feature type="compositionally biased region" description="Basic and acidic residues" evidence="3">
    <location>
        <begin position="567"/>
        <end position="577"/>
    </location>
</feature>
<feature type="compositionally biased region" description="Low complexity" evidence="3">
    <location>
        <begin position="72"/>
        <end position="91"/>
    </location>
</feature>
<dbReference type="PANTHER" id="PTHR22792">
    <property type="entry name" value="LUPUS LA PROTEIN-RELATED"/>
    <property type="match status" value="1"/>
</dbReference>
<dbReference type="InterPro" id="IPR045180">
    <property type="entry name" value="La_dom_prot"/>
</dbReference>
<dbReference type="InterPro" id="IPR006607">
    <property type="entry name" value="DM15"/>
</dbReference>